<evidence type="ECO:0000256" key="5">
    <source>
        <dbReference type="ARBA" id="ARBA00023136"/>
    </source>
</evidence>
<evidence type="ECO:0000256" key="3">
    <source>
        <dbReference type="ARBA" id="ARBA00022692"/>
    </source>
</evidence>
<evidence type="ECO:0000256" key="2">
    <source>
        <dbReference type="ARBA" id="ARBA00009530"/>
    </source>
</evidence>
<dbReference type="InterPro" id="IPR000612">
    <property type="entry name" value="PMP3"/>
</dbReference>
<gene>
    <name evidence="6" type="ORF">FCM35_KLT03109</name>
</gene>
<dbReference type="AlphaFoldDB" id="A0A833R9Y1"/>
<name>A0A833R9Y1_9POAL</name>
<keyword evidence="5" id="KW-0472">Membrane</keyword>
<keyword evidence="7" id="KW-1185">Reference proteome</keyword>
<dbReference type="PROSITE" id="PS01309">
    <property type="entry name" value="UPF0057"/>
    <property type="match status" value="1"/>
</dbReference>
<dbReference type="Proteomes" id="UP000623129">
    <property type="component" value="Unassembled WGS sequence"/>
</dbReference>
<evidence type="ECO:0000313" key="7">
    <source>
        <dbReference type="Proteomes" id="UP000623129"/>
    </source>
</evidence>
<evidence type="ECO:0000256" key="4">
    <source>
        <dbReference type="ARBA" id="ARBA00022989"/>
    </source>
</evidence>
<comment type="caution">
    <text evidence="6">The sequence shown here is derived from an EMBL/GenBank/DDBJ whole genome shotgun (WGS) entry which is preliminary data.</text>
</comment>
<comment type="subcellular location">
    <subcellularLocation>
        <location evidence="1">Membrane</location>
    </subcellularLocation>
</comment>
<protein>
    <submittedName>
        <fullName evidence="6">Low temperature-induced protein lt101.2</fullName>
    </submittedName>
</protein>
<organism evidence="6 7">
    <name type="scientific">Carex littledalei</name>
    <dbReference type="NCBI Taxonomy" id="544730"/>
    <lineage>
        <taxon>Eukaryota</taxon>
        <taxon>Viridiplantae</taxon>
        <taxon>Streptophyta</taxon>
        <taxon>Embryophyta</taxon>
        <taxon>Tracheophyta</taxon>
        <taxon>Spermatophyta</taxon>
        <taxon>Magnoliopsida</taxon>
        <taxon>Liliopsida</taxon>
        <taxon>Poales</taxon>
        <taxon>Cyperaceae</taxon>
        <taxon>Cyperoideae</taxon>
        <taxon>Cariceae</taxon>
        <taxon>Carex</taxon>
        <taxon>Carex subgen. Euthyceras</taxon>
    </lineage>
</organism>
<evidence type="ECO:0000256" key="1">
    <source>
        <dbReference type="ARBA" id="ARBA00004370"/>
    </source>
</evidence>
<keyword evidence="3" id="KW-0812">Transmembrane</keyword>
<comment type="similarity">
    <text evidence="2">Belongs to the UPF0057 (PMP3) family.</text>
</comment>
<proteinExistence type="inferred from homology"/>
<dbReference type="EMBL" id="SWLB01000012">
    <property type="protein sequence ID" value="KAF3331703.1"/>
    <property type="molecule type" value="Genomic_DNA"/>
</dbReference>
<keyword evidence="4" id="KW-1133">Transmembrane helix</keyword>
<evidence type="ECO:0000313" key="6">
    <source>
        <dbReference type="EMBL" id="KAF3331703.1"/>
    </source>
</evidence>
<reference evidence="6" key="1">
    <citation type="submission" date="2020-01" db="EMBL/GenBank/DDBJ databases">
        <title>Genome sequence of Kobresia littledalei, the first chromosome-level genome in the family Cyperaceae.</title>
        <authorList>
            <person name="Qu G."/>
        </authorList>
    </citation>
    <scope>NUCLEOTIDE SEQUENCE</scope>
    <source>
        <strain evidence="6">C.B.Clarke</strain>
        <tissue evidence="6">Leaf</tissue>
    </source>
</reference>
<dbReference type="Pfam" id="PF01679">
    <property type="entry name" value="Pmp3"/>
    <property type="match status" value="1"/>
</dbReference>
<dbReference type="GO" id="GO:0016020">
    <property type="term" value="C:membrane"/>
    <property type="evidence" value="ECO:0007669"/>
    <property type="project" value="UniProtKB-SubCell"/>
</dbReference>
<accession>A0A833R9Y1</accession>
<sequence length="72" mass="7764">MGAATLVEILLAIILPPVGVFLRYGCALITWNVPVGSDKDVCVCVFICKTDKDVFMQIHPSQTLNVAADILC</sequence>